<sequence length="100" mass="11831">MVLVRDPKHCSDYRSFLNIWHDISSIWQMMIIIYLMDSYGRVDSIVIEKPIVNIILYFLGKDVVNTFGMTGQINPDYDFAEIIQMPAKIIKFLRRKRLAF</sequence>
<organism evidence="1">
    <name type="scientific">Rhizophagus irregularis (strain DAOM 181602 / DAOM 197198 / MUCL 43194)</name>
    <name type="common">Arbuscular mycorrhizal fungus</name>
    <name type="synonym">Glomus intraradices</name>
    <dbReference type="NCBI Taxonomy" id="747089"/>
    <lineage>
        <taxon>Eukaryota</taxon>
        <taxon>Fungi</taxon>
        <taxon>Fungi incertae sedis</taxon>
        <taxon>Mucoromycota</taxon>
        <taxon>Glomeromycotina</taxon>
        <taxon>Glomeromycetes</taxon>
        <taxon>Glomerales</taxon>
        <taxon>Glomeraceae</taxon>
        <taxon>Rhizophagus</taxon>
    </lineage>
</organism>
<gene>
    <name evidence="1" type="ORF">GLOINDRAFT_83988</name>
</gene>
<proteinExistence type="predicted"/>
<dbReference type="EMBL" id="KI276793">
    <property type="protein sequence ID" value="ESA21037.1"/>
    <property type="molecule type" value="Genomic_DNA"/>
</dbReference>
<dbReference type="VEuPathDB" id="FungiDB:RhiirFUN_022162"/>
<protein>
    <submittedName>
        <fullName evidence="1">Uncharacterized protein</fullName>
    </submittedName>
</protein>
<reference evidence="1" key="1">
    <citation type="submission" date="2013-07" db="EMBL/GenBank/DDBJ databases">
        <title>The genome of an arbuscular mycorrhizal fungus provides insights into the evolution of the oldest plant symbiosis.</title>
        <authorList>
            <consortium name="DOE Joint Genome Institute"/>
            <person name="Tisserant E."/>
            <person name="Malbreil M."/>
            <person name="Kuo A."/>
            <person name="Kohler A."/>
            <person name="Symeonidi A."/>
            <person name="Balestrini R."/>
            <person name="Charron P."/>
            <person name="Duensing N."/>
            <person name="Frei-dit-Frey N."/>
            <person name="Gianinazzi-Pearson V."/>
            <person name="Gilbert B."/>
            <person name="Handa Y."/>
            <person name="Hijri M."/>
            <person name="Kaul R."/>
            <person name="Kawaguchi M."/>
            <person name="Krajinski F."/>
            <person name="Lammers P."/>
            <person name="Lapierre D."/>
            <person name="Masclaux F.G."/>
            <person name="Murat C."/>
            <person name="Morin E."/>
            <person name="Ndikumana S."/>
            <person name="Pagni M."/>
            <person name="Petitpierre D."/>
            <person name="Requena N."/>
            <person name="Rosikiewicz P."/>
            <person name="Riley R."/>
            <person name="Saito K."/>
            <person name="San Clemente H."/>
            <person name="Shapiro H."/>
            <person name="van Tuinen D."/>
            <person name="Becard G."/>
            <person name="Bonfante P."/>
            <person name="Paszkowski U."/>
            <person name="Shachar-Hill Y."/>
            <person name="Young J.P."/>
            <person name="Sanders I.R."/>
            <person name="Henrissat B."/>
            <person name="Rensing S.A."/>
            <person name="Grigoriev I.V."/>
            <person name="Corradi N."/>
            <person name="Roux C."/>
            <person name="Martin F."/>
        </authorList>
    </citation>
    <scope>NUCLEOTIDE SEQUENCE</scope>
    <source>
        <strain evidence="1">DAOM 197198</strain>
    </source>
</reference>
<dbReference type="HOGENOM" id="CLU_2307489_0_0_1"/>
<name>U9UMZ7_RHIID</name>
<dbReference type="AlphaFoldDB" id="U9UMZ7"/>
<evidence type="ECO:0000313" key="1">
    <source>
        <dbReference type="EMBL" id="ESA21037.1"/>
    </source>
</evidence>
<accession>U9UMZ7</accession>